<dbReference type="OrthoDB" id="6490225at2759"/>
<accession>A0A132ACB8</accession>
<name>A0A132ACB8_SARSC</name>
<comment type="caution">
    <text evidence="1">The sequence shown here is derived from an EMBL/GenBank/DDBJ whole genome shotgun (WGS) entry which is preliminary data.</text>
</comment>
<reference evidence="1 2" key="1">
    <citation type="journal article" date="2015" name="Parasit. Vectors">
        <title>Draft genome of the scabies mite.</title>
        <authorList>
            <person name="Rider S.D.Jr."/>
            <person name="Morgan M.S."/>
            <person name="Arlian L.G."/>
        </authorList>
    </citation>
    <scope>NUCLEOTIDE SEQUENCE [LARGE SCALE GENOMIC DNA]</scope>
    <source>
        <strain evidence="1">Arlian Lab</strain>
    </source>
</reference>
<protein>
    <submittedName>
        <fullName evidence="1">Uncharacterized protein</fullName>
    </submittedName>
</protein>
<dbReference type="AlphaFoldDB" id="A0A132ACB8"/>
<gene>
    <name evidence="1" type="ORF">QR98_0071580</name>
</gene>
<organism evidence="1 2">
    <name type="scientific">Sarcoptes scabiei</name>
    <name type="common">Itch mite</name>
    <name type="synonym">Acarus scabiei</name>
    <dbReference type="NCBI Taxonomy" id="52283"/>
    <lineage>
        <taxon>Eukaryota</taxon>
        <taxon>Metazoa</taxon>
        <taxon>Ecdysozoa</taxon>
        <taxon>Arthropoda</taxon>
        <taxon>Chelicerata</taxon>
        <taxon>Arachnida</taxon>
        <taxon>Acari</taxon>
        <taxon>Acariformes</taxon>
        <taxon>Sarcoptiformes</taxon>
        <taxon>Astigmata</taxon>
        <taxon>Psoroptidia</taxon>
        <taxon>Sarcoptoidea</taxon>
        <taxon>Sarcoptidae</taxon>
        <taxon>Sarcoptinae</taxon>
        <taxon>Sarcoptes</taxon>
    </lineage>
</organism>
<evidence type="ECO:0000313" key="1">
    <source>
        <dbReference type="EMBL" id="KPM08636.1"/>
    </source>
</evidence>
<dbReference type="VEuPathDB" id="VectorBase:SSCA003658"/>
<evidence type="ECO:0000313" key="2">
    <source>
        <dbReference type="Proteomes" id="UP000616769"/>
    </source>
</evidence>
<dbReference type="Proteomes" id="UP000616769">
    <property type="component" value="Unassembled WGS sequence"/>
</dbReference>
<proteinExistence type="predicted"/>
<sequence>MQRSIEINAQKGLITRKNQIENYKKEIEEKVSDIEKRNNLLTIAHSYMAAADHQQSEKLITYDNKIDKVLFHLVNHIFVLTIWRQQFSKYTENEI</sequence>
<dbReference type="EMBL" id="JXLN01012565">
    <property type="protein sequence ID" value="KPM08636.1"/>
    <property type="molecule type" value="Genomic_DNA"/>
</dbReference>